<dbReference type="EMBL" id="JASXSZ010000001">
    <property type="protein sequence ID" value="MDL9978051.1"/>
    <property type="molecule type" value="Genomic_DNA"/>
</dbReference>
<dbReference type="InterPro" id="IPR010679">
    <property type="entry name" value="DUF1254"/>
</dbReference>
<evidence type="ECO:0000313" key="4">
    <source>
        <dbReference type="Proteomes" id="UP001235064"/>
    </source>
</evidence>
<name>A0ABT7MUC7_9MICO</name>
<dbReference type="InterPro" id="IPR037050">
    <property type="entry name" value="DUF1254_sf"/>
</dbReference>
<dbReference type="RefSeq" id="WP_286286101.1">
    <property type="nucleotide sequence ID" value="NZ_JASXSZ010000001.1"/>
</dbReference>
<feature type="transmembrane region" description="Helical" evidence="1">
    <location>
        <begin position="12"/>
        <end position="29"/>
    </location>
</feature>
<feature type="transmembrane region" description="Helical" evidence="1">
    <location>
        <begin position="35"/>
        <end position="57"/>
    </location>
</feature>
<dbReference type="Gene3D" id="2.60.40.1610">
    <property type="entry name" value="Domain of unknown function DUF1254"/>
    <property type="match status" value="1"/>
</dbReference>
<keyword evidence="1" id="KW-0812">Transmembrane</keyword>
<feature type="domain" description="DUF1254" evidence="2">
    <location>
        <begin position="82"/>
        <end position="213"/>
    </location>
</feature>
<organism evidence="3 4">
    <name type="scientific">Microbacterium candidum</name>
    <dbReference type="NCBI Taxonomy" id="3041922"/>
    <lineage>
        <taxon>Bacteria</taxon>
        <taxon>Bacillati</taxon>
        <taxon>Actinomycetota</taxon>
        <taxon>Actinomycetes</taxon>
        <taxon>Micrococcales</taxon>
        <taxon>Microbacteriaceae</taxon>
        <taxon>Microbacterium</taxon>
    </lineage>
</organism>
<dbReference type="Pfam" id="PF06863">
    <property type="entry name" value="DUF1254"/>
    <property type="match status" value="1"/>
</dbReference>
<gene>
    <name evidence="3" type="ORF">QSV35_01785</name>
</gene>
<protein>
    <submittedName>
        <fullName evidence="3">DUF1254 domain-containing protein</fullName>
    </submittedName>
</protein>
<reference evidence="3 4" key="1">
    <citation type="submission" date="2023-06" db="EMBL/GenBank/DDBJ databases">
        <title>Microbacterium sp. nov., isolated from a waste landfill.</title>
        <authorList>
            <person name="Wen W."/>
        </authorList>
    </citation>
    <scope>NUCLEOTIDE SEQUENCE [LARGE SCALE GENOMIC DNA]</scope>
    <source>
        <strain evidence="3 4">ASV49</strain>
    </source>
</reference>
<sequence>MNRLILKYGTPITVVILLIFAWVIASRLARGVEAIATLAIAAVIVWALGTVAFVLFWPRITINGFKRAIVKRGFGGGPIPVNTLYAESARSSASTSAGSVMATGTDDLLYIGGWIDVKASPLVLHVPDSAGRYYSVQFTDPATGANFAYVGTRATGTDAADTLLCAPEWPGRVPDGMTRIVIPHGSALVVGRVFAADDDDRADAHALAQQIRLMAYET</sequence>
<dbReference type="Proteomes" id="UP001235064">
    <property type="component" value="Unassembled WGS sequence"/>
</dbReference>
<proteinExistence type="predicted"/>
<accession>A0ABT7MUC7</accession>
<dbReference type="PANTHER" id="PTHR36509">
    <property type="entry name" value="BLL3101 PROTEIN"/>
    <property type="match status" value="1"/>
</dbReference>
<keyword evidence="1" id="KW-0472">Membrane</keyword>
<evidence type="ECO:0000313" key="3">
    <source>
        <dbReference type="EMBL" id="MDL9978051.1"/>
    </source>
</evidence>
<evidence type="ECO:0000256" key="1">
    <source>
        <dbReference type="SAM" id="Phobius"/>
    </source>
</evidence>
<keyword evidence="4" id="KW-1185">Reference proteome</keyword>
<keyword evidence="1" id="KW-1133">Transmembrane helix</keyword>
<evidence type="ECO:0000259" key="2">
    <source>
        <dbReference type="Pfam" id="PF06863"/>
    </source>
</evidence>
<dbReference type="PANTHER" id="PTHR36509:SF3">
    <property type="entry name" value="SIGNAL PEPTIDE PROTEIN"/>
    <property type="match status" value="1"/>
</dbReference>
<comment type="caution">
    <text evidence="3">The sequence shown here is derived from an EMBL/GenBank/DDBJ whole genome shotgun (WGS) entry which is preliminary data.</text>
</comment>
<dbReference type="SUPFAM" id="SSF160935">
    <property type="entry name" value="VPA0735-like"/>
    <property type="match status" value="1"/>
</dbReference>